<comment type="similarity">
    <text evidence="1">Belongs to the MoeA family.</text>
</comment>
<keyword evidence="1" id="KW-0808">Transferase</keyword>
<name>A0ABW8TNI7_9CLOT</name>
<comment type="function">
    <text evidence="1">Catalyzes the insertion of molybdate into adenylated molybdopterin with the concomitant release of AMP.</text>
</comment>
<evidence type="ECO:0000256" key="1">
    <source>
        <dbReference type="RuleBase" id="RU365090"/>
    </source>
</evidence>
<keyword evidence="1" id="KW-0501">Molybdenum cofactor biosynthesis</keyword>
<keyword evidence="4" id="KW-1185">Reference proteome</keyword>
<keyword evidence="1" id="KW-0460">Magnesium</keyword>
<keyword evidence="1" id="KW-0500">Molybdenum</keyword>
<dbReference type="PANTHER" id="PTHR10192:SF28">
    <property type="entry name" value="MOLYBDOPTERIN MOLYBDENUMTRANSFERASE"/>
    <property type="match status" value="1"/>
</dbReference>
<organism evidence="3 4">
    <name type="scientific">Candidatus Clostridium radicumherbarum</name>
    <dbReference type="NCBI Taxonomy" id="3381662"/>
    <lineage>
        <taxon>Bacteria</taxon>
        <taxon>Bacillati</taxon>
        <taxon>Bacillota</taxon>
        <taxon>Clostridia</taxon>
        <taxon>Eubacteriales</taxon>
        <taxon>Clostridiaceae</taxon>
        <taxon>Clostridium</taxon>
    </lineage>
</organism>
<dbReference type="EMBL" id="JBJHZY010000001">
    <property type="protein sequence ID" value="MFL0267088.1"/>
    <property type="molecule type" value="Genomic_DNA"/>
</dbReference>
<sequence length="322" mass="35203">MKIIEVQDAVGSVLCHDITRIVPGEFKGVAFKKGHIVKDEDIPVLLSLGKEHLYVWEENEGLLHENEAAERLRDLTAGENLYFGDIKEGKIEFFASCNGLLKIDIENLLKLNSLGEIILSTIFNNTVVKKGAKVAATKIVPLTIEKEKIEKAEEIIKNKIVKVIPIYSKKVAIVTTGSEVYKGRIKDAFGPALNEKLMEYGCEVLGQSILPDDLNEIEAAINLWIDKGAEMVLCTGGMSVDADDLTPKAIKGTGSKLITYGTPVLPGAMLLLAYKENIPILGLPGAVIYSKKTVFDLLLPRLLANEKLDYMDIAAYGHGGLL</sequence>
<keyword evidence="1" id="KW-0479">Metal-binding</keyword>
<dbReference type="Pfam" id="PF00994">
    <property type="entry name" value="MoCF_biosynth"/>
    <property type="match status" value="1"/>
</dbReference>
<evidence type="ECO:0000313" key="3">
    <source>
        <dbReference type="EMBL" id="MFL0267088.1"/>
    </source>
</evidence>
<feature type="domain" description="MoaB/Mog" evidence="2">
    <location>
        <begin position="172"/>
        <end position="304"/>
    </location>
</feature>
<dbReference type="RefSeq" id="WP_406763697.1">
    <property type="nucleotide sequence ID" value="NZ_JBJHZY010000001.1"/>
</dbReference>
<comment type="catalytic activity">
    <reaction evidence="1">
        <text>adenylyl-molybdopterin + molybdate = Mo-molybdopterin + AMP + H(+)</text>
        <dbReference type="Rhea" id="RHEA:35047"/>
        <dbReference type="ChEBI" id="CHEBI:15378"/>
        <dbReference type="ChEBI" id="CHEBI:36264"/>
        <dbReference type="ChEBI" id="CHEBI:62727"/>
        <dbReference type="ChEBI" id="CHEBI:71302"/>
        <dbReference type="ChEBI" id="CHEBI:456215"/>
    </reaction>
</comment>
<comment type="pathway">
    <text evidence="1">Cofactor biosynthesis; molybdopterin biosynthesis.</text>
</comment>
<proteinExistence type="inferred from homology"/>
<accession>A0ABW8TNI7</accession>
<evidence type="ECO:0000259" key="2">
    <source>
        <dbReference type="SMART" id="SM00852"/>
    </source>
</evidence>
<dbReference type="InterPro" id="IPR036425">
    <property type="entry name" value="MoaB/Mog-like_dom_sf"/>
</dbReference>
<gene>
    <name evidence="3" type="ORF">ACJDUH_03150</name>
</gene>
<dbReference type="PANTHER" id="PTHR10192">
    <property type="entry name" value="MOLYBDOPTERIN BIOSYNTHESIS PROTEIN"/>
    <property type="match status" value="1"/>
</dbReference>
<dbReference type="Proteomes" id="UP001623661">
    <property type="component" value="Unassembled WGS sequence"/>
</dbReference>
<dbReference type="CDD" id="cd03522">
    <property type="entry name" value="MoeA_like"/>
    <property type="match status" value="1"/>
</dbReference>
<dbReference type="SMART" id="SM00852">
    <property type="entry name" value="MoCF_biosynth"/>
    <property type="match status" value="1"/>
</dbReference>
<evidence type="ECO:0000313" key="4">
    <source>
        <dbReference type="Proteomes" id="UP001623661"/>
    </source>
</evidence>
<dbReference type="InterPro" id="IPR038987">
    <property type="entry name" value="MoeA-like"/>
</dbReference>
<protein>
    <recommendedName>
        <fullName evidence="1">Molybdopterin molybdenumtransferase</fullName>
        <ecNumber evidence="1">2.10.1.1</ecNumber>
    </recommendedName>
</protein>
<reference evidence="3 4" key="1">
    <citation type="submission" date="2024-11" db="EMBL/GenBank/DDBJ databases">
        <authorList>
            <person name="Heng Y.C."/>
            <person name="Lim A.C.H."/>
            <person name="Lee J.K.Y."/>
            <person name="Kittelmann S."/>
        </authorList>
    </citation>
    <scope>NUCLEOTIDE SEQUENCE [LARGE SCALE GENOMIC DNA]</scope>
    <source>
        <strain evidence="3 4">WILCCON 0202</strain>
    </source>
</reference>
<comment type="cofactor">
    <cofactor evidence="1">
        <name>Mg(2+)</name>
        <dbReference type="ChEBI" id="CHEBI:18420"/>
    </cofactor>
</comment>
<dbReference type="InterPro" id="IPR001453">
    <property type="entry name" value="MoaB/Mog_dom"/>
</dbReference>
<dbReference type="EC" id="2.10.1.1" evidence="1"/>
<dbReference type="Gene3D" id="3.40.980.10">
    <property type="entry name" value="MoaB/Mog-like domain"/>
    <property type="match status" value="1"/>
</dbReference>
<dbReference type="SUPFAM" id="SSF53218">
    <property type="entry name" value="Molybdenum cofactor biosynthesis proteins"/>
    <property type="match status" value="1"/>
</dbReference>
<comment type="caution">
    <text evidence="3">The sequence shown here is derived from an EMBL/GenBank/DDBJ whole genome shotgun (WGS) entry which is preliminary data.</text>
</comment>